<comment type="caution">
    <text evidence="1">The sequence shown here is derived from an EMBL/GenBank/DDBJ whole genome shotgun (WGS) entry which is preliminary data.</text>
</comment>
<keyword evidence="2" id="KW-1185">Reference proteome</keyword>
<dbReference type="EMBL" id="JANUGU010000002">
    <property type="protein sequence ID" value="MCS0658059.1"/>
    <property type="molecule type" value="Genomic_DNA"/>
</dbReference>
<protein>
    <submittedName>
        <fullName evidence="1">Uncharacterized protein</fullName>
    </submittedName>
</protein>
<gene>
    <name evidence="1" type="ORF">NX778_08285</name>
</gene>
<sequence>MYDADDKTTTLIVKLNRLTSLGEINWRVEPPPRTIVRRIDDHIPVFLRTLYKDRQLGLFQQRYQTYDDERDRFYWSERVVLAILDSNDEVLLEIANNSSALNDLFDTVRRKVADVDSIIDDLISDADEDSDHPLSHP</sequence>
<organism evidence="1 2">
    <name type="scientific">Massilia terrae</name>
    <dbReference type="NCBI Taxonomy" id="1811224"/>
    <lineage>
        <taxon>Bacteria</taxon>
        <taxon>Pseudomonadati</taxon>
        <taxon>Pseudomonadota</taxon>
        <taxon>Betaproteobacteria</taxon>
        <taxon>Burkholderiales</taxon>
        <taxon>Oxalobacteraceae</taxon>
        <taxon>Telluria group</taxon>
        <taxon>Massilia</taxon>
    </lineage>
</organism>
<dbReference type="RefSeq" id="WP_258811248.1">
    <property type="nucleotide sequence ID" value="NZ_JANUGU010000002.1"/>
</dbReference>
<dbReference type="Proteomes" id="UP001204621">
    <property type="component" value="Unassembled WGS sequence"/>
</dbReference>
<evidence type="ECO:0000313" key="2">
    <source>
        <dbReference type="Proteomes" id="UP001204621"/>
    </source>
</evidence>
<proteinExistence type="predicted"/>
<reference evidence="1 2" key="1">
    <citation type="submission" date="2022-08" db="EMBL/GenBank/DDBJ databases">
        <title>Reclassification of Massilia species as members of the genera Telluria, Duganella, Pseudoduganella, Mokoshia gen. nov. and Zemynaea gen. nov. using orthogonal and non-orthogonal genome-based approaches.</title>
        <authorList>
            <person name="Bowman J.P."/>
        </authorList>
    </citation>
    <scope>NUCLEOTIDE SEQUENCE [LARGE SCALE GENOMIC DNA]</scope>
    <source>
        <strain evidence="1 2">JCM 31606</strain>
    </source>
</reference>
<accession>A0ABT2CVU0</accession>
<name>A0ABT2CVU0_9BURK</name>
<evidence type="ECO:0000313" key="1">
    <source>
        <dbReference type="EMBL" id="MCS0658059.1"/>
    </source>
</evidence>